<dbReference type="RefSeq" id="XP_002959017.1">
    <property type="nucleotide sequence ID" value="XM_002958971.1"/>
</dbReference>
<dbReference type="KEGG" id="vcn:VOLCADRAFT_100363"/>
<organism evidence="2">
    <name type="scientific">Volvox carteri f. nagariensis</name>
    <dbReference type="NCBI Taxonomy" id="3068"/>
    <lineage>
        <taxon>Eukaryota</taxon>
        <taxon>Viridiplantae</taxon>
        <taxon>Chlorophyta</taxon>
        <taxon>core chlorophytes</taxon>
        <taxon>Chlorophyceae</taxon>
        <taxon>CS clade</taxon>
        <taxon>Chlamydomonadales</taxon>
        <taxon>Volvocaceae</taxon>
        <taxon>Volvox</taxon>
    </lineage>
</organism>
<keyword evidence="2" id="KW-1185">Reference proteome</keyword>
<dbReference type="InParanoid" id="D8UK27"/>
<sequence length="106" mass="10786">MAAVQLVLVGLLLALAGMPLAMVKVLLVSGLLLPSAGQLISGQDVTPYDVLTDIINADGSLGNDDYTIGAFSQSSGLIRLAHSSFVNLMCAIAVGKDGLGTDPCRA</sequence>
<dbReference type="AlphaFoldDB" id="D8UK27"/>
<dbReference type="Proteomes" id="UP000001058">
    <property type="component" value="Unassembled WGS sequence"/>
</dbReference>
<name>D8UK27_VOLCA</name>
<dbReference type="EMBL" id="GL378436">
    <property type="protein sequence ID" value="EFJ39936.1"/>
    <property type="molecule type" value="Genomic_DNA"/>
</dbReference>
<protein>
    <submittedName>
        <fullName evidence="1">Uncharacterized protein</fullName>
    </submittedName>
</protein>
<gene>
    <name evidence="1" type="ORF">VOLCADRAFT_100363</name>
</gene>
<proteinExistence type="predicted"/>
<accession>D8UK27</accession>
<evidence type="ECO:0000313" key="1">
    <source>
        <dbReference type="EMBL" id="EFJ39936.1"/>
    </source>
</evidence>
<evidence type="ECO:0000313" key="2">
    <source>
        <dbReference type="Proteomes" id="UP000001058"/>
    </source>
</evidence>
<reference evidence="1 2" key="1">
    <citation type="journal article" date="2010" name="Science">
        <title>Genomic analysis of organismal complexity in the multicellular green alga Volvox carteri.</title>
        <authorList>
            <person name="Prochnik S.E."/>
            <person name="Umen J."/>
            <person name="Nedelcu A.M."/>
            <person name="Hallmann A."/>
            <person name="Miller S.M."/>
            <person name="Nishii I."/>
            <person name="Ferris P."/>
            <person name="Kuo A."/>
            <person name="Mitros T."/>
            <person name="Fritz-Laylin L.K."/>
            <person name="Hellsten U."/>
            <person name="Chapman J."/>
            <person name="Simakov O."/>
            <person name="Rensing S.A."/>
            <person name="Terry A."/>
            <person name="Pangilinan J."/>
            <person name="Kapitonov V."/>
            <person name="Jurka J."/>
            <person name="Salamov A."/>
            <person name="Shapiro H."/>
            <person name="Schmutz J."/>
            <person name="Grimwood J."/>
            <person name="Lindquist E."/>
            <person name="Lucas S."/>
            <person name="Grigoriev I.V."/>
            <person name="Schmitt R."/>
            <person name="Kirk D."/>
            <person name="Rokhsar D.S."/>
        </authorList>
    </citation>
    <scope>NUCLEOTIDE SEQUENCE [LARGE SCALE GENOMIC DNA]</scope>
    <source>
        <strain evidence="2">f. Nagariensis / Eve</strain>
    </source>
</reference>
<dbReference type="GeneID" id="9625762"/>